<dbReference type="AlphaFoldDB" id="A0A2G7TCC7"/>
<protein>
    <submittedName>
        <fullName evidence="1">DUF2867 domain-containing protein</fullName>
    </submittedName>
</protein>
<dbReference type="Pfam" id="PF11066">
    <property type="entry name" value="DUF2867"/>
    <property type="match status" value="1"/>
</dbReference>
<organism evidence="1">
    <name type="scientific">Chryseobacterium sp. B5</name>
    <dbReference type="NCBI Taxonomy" id="2050562"/>
    <lineage>
        <taxon>Bacteria</taxon>
        <taxon>Pseudomonadati</taxon>
        <taxon>Bacteroidota</taxon>
        <taxon>Flavobacteriia</taxon>
        <taxon>Flavobacteriales</taxon>
        <taxon>Weeksellaceae</taxon>
        <taxon>Chryseobacterium group</taxon>
        <taxon>Chryseobacterium</taxon>
    </lineage>
</organism>
<name>A0A2G7TCC7_9FLAO</name>
<reference evidence="1" key="1">
    <citation type="submission" date="2017-10" db="EMBL/GenBank/DDBJ databases">
        <title>Chryseobacterium sp. B5 is a hydrocarbonoclastic and plant growth promoting bacterium.</title>
        <authorList>
            <person name="Thijs S."/>
            <person name="Gkorezis P."/>
            <person name="Van Hamme J."/>
        </authorList>
    </citation>
    <scope>NUCLEOTIDE SEQUENCE</scope>
    <source>
        <strain evidence="1">B5</strain>
    </source>
</reference>
<gene>
    <name evidence="1" type="ORF">CTI11_00485</name>
</gene>
<comment type="caution">
    <text evidence="1">The sequence shown here is derived from an EMBL/GenBank/DDBJ whole genome shotgun (WGS) entry which is preliminary data.</text>
</comment>
<accession>A0A2G7TCC7</accession>
<dbReference type="InterPro" id="IPR021295">
    <property type="entry name" value="DUF2867"/>
</dbReference>
<dbReference type="EMBL" id="PEKC01000001">
    <property type="protein sequence ID" value="PII37566.1"/>
    <property type="molecule type" value="Genomic_DNA"/>
</dbReference>
<proteinExistence type="predicted"/>
<sequence length="175" mass="18802">MAQVILSPVPAGSALQDRLKTAYFHDSYQLQLPDDGSSPMALYLRCVGRTPGWIDFLMRLRNRVVAPFGIKDLGTLSGVDAQRQPSSYRVGDRAGIFRVHALSDSEVVLGDSDRHLDVQVSLMRLPGPEGAPSGTFTAAMSTVVHVHNALGRIYMLGVAPAHRVIAPAVVAKLAS</sequence>
<evidence type="ECO:0000313" key="1">
    <source>
        <dbReference type="EMBL" id="PII37566.1"/>
    </source>
</evidence>